<dbReference type="Proteomes" id="UP000824238">
    <property type="component" value="Unassembled WGS sequence"/>
</dbReference>
<sequence length="37" mass="4181">MSTRSNNLVNPNAREAMNRFKMEAAGDLDVHSPQNTY</sequence>
<dbReference type="EMBL" id="DVHH01000208">
    <property type="protein sequence ID" value="HIR55653.1"/>
    <property type="molecule type" value="Genomic_DNA"/>
</dbReference>
<gene>
    <name evidence="1" type="ORF">IAD36_08685</name>
</gene>
<dbReference type="InterPro" id="IPR001448">
    <property type="entry name" value="SASP_alpha/beta-type"/>
</dbReference>
<dbReference type="Pfam" id="PF00269">
    <property type="entry name" value="SASP"/>
    <property type="match status" value="1"/>
</dbReference>
<dbReference type="GO" id="GO:0003690">
    <property type="term" value="F:double-stranded DNA binding"/>
    <property type="evidence" value="ECO:0007669"/>
    <property type="project" value="InterPro"/>
</dbReference>
<accession>A0A9D1DMN0</accession>
<name>A0A9D1DMN0_9FIRM</name>
<comment type="caution">
    <text evidence="1">The sequence shown here is derived from an EMBL/GenBank/DDBJ whole genome shotgun (WGS) entry which is preliminary data.</text>
</comment>
<evidence type="ECO:0000313" key="2">
    <source>
        <dbReference type="Proteomes" id="UP000824238"/>
    </source>
</evidence>
<reference evidence="1" key="1">
    <citation type="submission" date="2020-10" db="EMBL/GenBank/DDBJ databases">
        <authorList>
            <person name="Gilroy R."/>
        </authorList>
    </citation>
    <scope>NUCLEOTIDE SEQUENCE</scope>
    <source>
        <strain evidence="1">ChiGjej3B3-7149</strain>
    </source>
</reference>
<dbReference type="GO" id="GO:0006265">
    <property type="term" value="P:DNA topological change"/>
    <property type="evidence" value="ECO:0007669"/>
    <property type="project" value="InterPro"/>
</dbReference>
<reference evidence="1" key="2">
    <citation type="journal article" date="2021" name="PeerJ">
        <title>Extensive microbial diversity within the chicken gut microbiome revealed by metagenomics and culture.</title>
        <authorList>
            <person name="Gilroy R."/>
            <person name="Ravi A."/>
            <person name="Getino M."/>
            <person name="Pursley I."/>
            <person name="Horton D.L."/>
            <person name="Alikhan N.F."/>
            <person name="Baker D."/>
            <person name="Gharbi K."/>
            <person name="Hall N."/>
            <person name="Watson M."/>
            <person name="Adriaenssens E.M."/>
            <person name="Foster-Nyarko E."/>
            <person name="Jarju S."/>
            <person name="Secka A."/>
            <person name="Antonio M."/>
            <person name="Oren A."/>
            <person name="Chaudhuri R.R."/>
            <person name="La Ragione R."/>
            <person name="Hildebrand F."/>
            <person name="Pallen M.J."/>
        </authorList>
    </citation>
    <scope>NUCLEOTIDE SEQUENCE</scope>
    <source>
        <strain evidence="1">ChiGjej3B3-7149</strain>
    </source>
</reference>
<dbReference type="AlphaFoldDB" id="A0A9D1DMN0"/>
<evidence type="ECO:0000313" key="1">
    <source>
        <dbReference type="EMBL" id="HIR55653.1"/>
    </source>
</evidence>
<proteinExistence type="predicted"/>
<protein>
    <submittedName>
        <fullName evidence="1">Small, acid-soluble spore protein, alpha/beta type</fullName>
    </submittedName>
</protein>
<organism evidence="1 2">
    <name type="scientific">Candidatus Scatomorpha intestinigallinarum</name>
    <dbReference type="NCBI Taxonomy" id="2840923"/>
    <lineage>
        <taxon>Bacteria</taxon>
        <taxon>Bacillati</taxon>
        <taxon>Bacillota</taxon>
        <taxon>Clostridia</taxon>
        <taxon>Eubacteriales</taxon>
        <taxon>Candidatus Scatomorpha</taxon>
    </lineage>
</organism>